<dbReference type="RefSeq" id="WP_007148196.1">
    <property type="nucleotide sequence ID" value="NZ_JH719940.1"/>
</dbReference>
<dbReference type="STRING" id="857290.HMPREF9156_01133"/>
<dbReference type="EMBL" id="AGZS01000006">
    <property type="protein sequence ID" value="EJD64638.1"/>
    <property type="molecule type" value="Genomic_DNA"/>
</dbReference>
<keyword evidence="6 10" id="KW-0407">Ion channel</keyword>
<evidence type="ECO:0000256" key="2">
    <source>
        <dbReference type="ARBA" id="ARBA00022475"/>
    </source>
</evidence>
<dbReference type="GO" id="GO:0062054">
    <property type="term" value="F:fluoride channel activity"/>
    <property type="evidence" value="ECO:0007669"/>
    <property type="project" value="UniProtKB-UniRule"/>
</dbReference>
<keyword evidence="2 10" id="KW-1003">Cell membrane</keyword>
<feature type="transmembrane region" description="Helical" evidence="10">
    <location>
        <begin position="37"/>
        <end position="59"/>
    </location>
</feature>
<evidence type="ECO:0000256" key="3">
    <source>
        <dbReference type="ARBA" id="ARBA00022692"/>
    </source>
</evidence>
<dbReference type="PANTHER" id="PTHR28259:SF1">
    <property type="entry name" value="FLUORIDE EXPORT PROTEIN 1-RELATED"/>
    <property type="match status" value="1"/>
</dbReference>
<comment type="subcellular location">
    <subcellularLocation>
        <location evidence="1 10">Cell membrane</location>
        <topology evidence="1 10">Multi-pass membrane protein</topology>
    </subcellularLocation>
</comment>
<dbReference type="Pfam" id="PF02537">
    <property type="entry name" value="CRCB"/>
    <property type="match status" value="1"/>
</dbReference>
<keyword evidence="4 10" id="KW-1133">Transmembrane helix</keyword>
<dbReference type="GO" id="GO:0140114">
    <property type="term" value="P:cellular detoxification of fluoride"/>
    <property type="evidence" value="ECO:0007669"/>
    <property type="project" value="UniProtKB-UniRule"/>
</dbReference>
<evidence type="ECO:0000256" key="8">
    <source>
        <dbReference type="ARBA" id="ARBA00035585"/>
    </source>
</evidence>
<dbReference type="HOGENOM" id="CLU_114342_2_0_11"/>
<keyword evidence="10" id="KW-0406">Ion transport</keyword>
<comment type="activity regulation">
    <text evidence="10">Na(+) is not transported, but it plays an essential structural role and its presence is essential for fluoride channel function.</text>
</comment>
<comment type="caution">
    <text evidence="11">The sequence shown here is derived from an EMBL/GenBank/DDBJ whole genome shotgun (WGS) entry which is preliminary data.</text>
</comment>
<feature type="transmembrane region" description="Helical" evidence="10">
    <location>
        <begin position="112"/>
        <end position="133"/>
    </location>
</feature>
<proteinExistence type="inferred from homology"/>
<feature type="binding site" evidence="10">
    <location>
        <position position="90"/>
    </location>
    <ligand>
        <name>Na(+)</name>
        <dbReference type="ChEBI" id="CHEBI:29101"/>
        <note>structural</note>
    </ligand>
</feature>
<keyword evidence="3 10" id="KW-0812">Transmembrane</keyword>
<feature type="transmembrane region" description="Helical" evidence="10">
    <location>
        <begin position="79"/>
        <end position="100"/>
    </location>
</feature>
<gene>
    <name evidence="10" type="primary">fluC</name>
    <name evidence="10" type="synonym">crcB</name>
    <name evidence="11" type="ORF">HMPREF9156_01133</name>
</gene>
<evidence type="ECO:0000256" key="9">
    <source>
        <dbReference type="ARBA" id="ARBA00049940"/>
    </source>
</evidence>
<dbReference type="PANTHER" id="PTHR28259">
    <property type="entry name" value="FLUORIDE EXPORT PROTEIN 1-RELATED"/>
    <property type="match status" value="1"/>
</dbReference>
<sequence length="134" mass="14084">MVMAASEFCAVCICGGIGAVCRFALDGAVRRLWKHSFPLSTFIINALASFAIGIIAGIAAHPRMYGFLPPAADPAAARMIIATGFLGGFSTFSTAVNETVSLARCKKYGTCIGYFFSIATVPVLCVALGYFIVK</sequence>
<comment type="function">
    <text evidence="9 10">Fluoride-specific ion channel. Important for reducing fluoride concentration in the cell, thus reducing its toxicity.</text>
</comment>
<evidence type="ECO:0000313" key="11">
    <source>
        <dbReference type="EMBL" id="EJD64638.1"/>
    </source>
</evidence>
<keyword evidence="12" id="KW-1185">Reference proteome</keyword>
<dbReference type="GO" id="GO:0005886">
    <property type="term" value="C:plasma membrane"/>
    <property type="evidence" value="ECO:0007669"/>
    <property type="project" value="UniProtKB-SubCell"/>
</dbReference>
<comment type="similarity">
    <text evidence="7 10">Belongs to the fluoride channel Fluc/FEX (TC 1.A.43) family.</text>
</comment>
<protein>
    <recommendedName>
        <fullName evidence="10">Fluoride-specific ion channel FluC</fullName>
    </recommendedName>
</protein>
<keyword evidence="10" id="KW-0813">Transport</keyword>
<dbReference type="InterPro" id="IPR003691">
    <property type="entry name" value="FluC"/>
</dbReference>
<organism evidence="11 12">
    <name type="scientific">Scardovia wiggsiae F0424</name>
    <dbReference type="NCBI Taxonomy" id="857290"/>
    <lineage>
        <taxon>Bacteria</taxon>
        <taxon>Bacillati</taxon>
        <taxon>Actinomycetota</taxon>
        <taxon>Actinomycetes</taxon>
        <taxon>Bifidobacteriales</taxon>
        <taxon>Bifidobacteriaceae</taxon>
        <taxon>Scardovia</taxon>
    </lineage>
</organism>
<keyword evidence="10" id="KW-0915">Sodium</keyword>
<evidence type="ECO:0000256" key="1">
    <source>
        <dbReference type="ARBA" id="ARBA00004651"/>
    </source>
</evidence>
<dbReference type="eggNOG" id="COG0239">
    <property type="taxonomic scope" value="Bacteria"/>
</dbReference>
<feature type="transmembrane region" description="Helical" evidence="10">
    <location>
        <begin position="6"/>
        <end position="25"/>
    </location>
</feature>
<reference evidence="11 12" key="1">
    <citation type="submission" date="2012-01" db="EMBL/GenBank/DDBJ databases">
        <title>The Genome Sequence of Scardovia wiggsiae F0424.</title>
        <authorList>
            <consortium name="The Broad Institute Genome Sequencing Platform"/>
            <person name="Earl A."/>
            <person name="Ward D."/>
            <person name="Feldgarden M."/>
            <person name="Gevers D."/>
            <person name="Izard J."/>
            <person name="Ganesan A."/>
            <person name="Baranova O.V."/>
            <person name="Blanton J.M."/>
            <person name="Tanner A.C."/>
            <person name="Mathney J."/>
            <person name="Dewhirst F.E."/>
            <person name="Young S.K."/>
            <person name="Zeng Q."/>
            <person name="Gargeya S."/>
            <person name="Fitzgerald M."/>
            <person name="Haas B."/>
            <person name="Abouelleil A."/>
            <person name="Alvarado L."/>
            <person name="Arachchi H.M."/>
            <person name="Berlin A."/>
            <person name="Chapman S.B."/>
            <person name="Gearin G."/>
            <person name="Goldberg J."/>
            <person name="Griggs A."/>
            <person name="Gujja S."/>
            <person name="Hansen M."/>
            <person name="Heiman D."/>
            <person name="Howarth C."/>
            <person name="Larimer J."/>
            <person name="Lui A."/>
            <person name="MacDonald P.J.P."/>
            <person name="McCowen C."/>
            <person name="Montmayeur A."/>
            <person name="Murphy C."/>
            <person name="Neiman D."/>
            <person name="Pearson M."/>
            <person name="Priest M."/>
            <person name="Roberts A."/>
            <person name="Saif S."/>
            <person name="Shea T."/>
            <person name="Sisk P."/>
            <person name="Stolte C."/>
            <person name="Sykes S."/>
            <person name="Wortman J."/>
            <person name="Nusbaum C."/>
            <person name="Birren B."/>
        </authorList>
    </citation>
    <scope>NUCLEOTIDE SEQUENCE [LARGE SCALE GENOMIC DNA]</scope>
    <source>
        <strain evidence="11 12">F0424</strain>
    </source>
</reference>
<name>J0DED8_9BIFI</name>
<dbReference type="Proteomes" id="UP000006415">
    <property type="component" value="Unassembled WGS sequence"/>
</dbReference>
<keyword evidence="10" id="KW-0479">Metal-binding</keyword>
<keyword evidence="5 10" id="KW-0472">Membrane</keyword>
<feature type="binding site" evidence="10">
    <location>
        <position position="87"/>
    </location>
    <ligand>
        <name>Na(+)</name>
        <dbReference type="ChEBI" id="CHEBI:29101"/>
        <note>structural</note>
    </ligand>
</feature>
<evidence type="ECO:0000256" key="10">
    <source>
        <dbReference type="HAMAP-Rule" id="MF_00454"/>
    </source>
</evidence>
<dbReference type="AlphaFoldDB" id="J0DED8"/>
<evidence type="ECO:0000313" key="12">
    <source>
        <dbReference type="Proteomes" id="UP000006415"/>
    </source>
</evidence>
<accession>J0DED8</accession>
<dbReference type="GO" id="GO:0046872">
    <property type="term" value="F:metal ion binding"/>
    <property type="evidence" value="ECO:0007669"/>
    <property type="project" value="UniProtKB-KW"/>
</dbReference>
<evidence type="ECO:0000256" key="7">
    <source>
        <dbReference type="ARBA" id="ARBA00035120"/>
    </source>
</evidence>
<evidence type="ECO:0000256" key="5">
    <source>
        <dbReference type="ARBA" id="ARBA00023136"/>
    </source>
</evidence>
<evidence type="ECO:0000256" key="6">
    <source>
        <dbReference type="ARBA" id="ARBA00023303"/>
    </source>
</evidence>
<dbReference type="HAMAP" id="MF_00454">
    <property type="entry name" value="FluC"/>
    <property type="match status" value="1"/>
</dbReference>
<evidence type="ECO:0000256" key="4">
    <source>
        <dbReference type="ARBA" id="ARBA00022989"/>
    </source>
</evidence>
<comment type="catalytic activity">
    <reaction evidence="8">
        <text>fluoride(in) = fluoride(out)</text>
        <dbReference type="Rhea" id="RHEA:76159"/>
        <dbReference type="ChEBI" id="CHEBI:17051"/>
    </reaction>
    <physiologicalReaction direction="left-to-right" evidence="8">
        <dbReference type="Rhea" id="RHEA:76160"/>
    </physiologicalReaction>
</comment>